<dbReference type="Gene3D" id="2.60.120.1130">
    <property type="match status" value="1"/>
</dbReference>
<reference evidence="2 3" key="1">
    <citation type="submission" date="2018-10" db="EMBL/GenBank/DDBJ databases">
        <title>Dokdonia luteus sp. nov., isolated from sea water.</title>
        <authorList>
            <person name="Zhou L.Y."/>
            <person name="Du Z.J."/>
        </authorList>
    </citation>
    <scope>NUCLEOTIDE SEQUENCE [LARGE SCALE GENOMIC DNA]</scope>
    <source>
        <strain evidence="2 3">SH27</strain>
    </source>
</reference>
<name>A0A3M0GH15_9FLAO</name>
<dbReference type="EMBL" id="REFV01000015">
    <property type="protein sequence ID" value="RMB56616.1"/>
    <property type="molecule type" value="Genomic_DNA"/>
</dbReference>
<keyword evidence="3" id="KW-1185">Reference proteome</keyword>
<evidence type="ECO:0000313" key="3">
    <source>
        <dbReference type="Proteomes" id="UP000281985"/>
    </source>
</evidence>
<comment type="caution">
    <text evidence="2">The sequence shown here is derived from an EMBL/GenBank/DDBJ whole genome shotgun (WGS) entry which is preliminary data.</text>
</comment>
<dbReference type="Pfam" id="PF12969">
    <property type="entry name" value="DUF3857"/>
    <property type="match status" value="1"/>
</dbReference>
<dbReference type="AlphaFoldDB" id="A0A3M0GH15"/>
<dbReference type="Proteomes" id="UP000281985">
    <property type="component" value="Unassembled WGS sequence"/>
</dbReference>
<sequence>MNKLLLGVLISVVMIQFSIAQDYRFGKVSKEELMENKHPLENDANAAILYRRMRTSFNYSQDNGFVARTEVHERIKIYNRDGYNWGTISIPYSNSGRLKESVEGLKAFTYNLEGKKVEKEKLKNKDIFDKEINKYREEKTFTMPALKEGSVIEVSYILNTPFIGKMGKYTLQENIPIKKVDFQFNSLEWHSYKPYIYGWTKYDIAQERVPRTLKYTYTSTNRAGTSGRLPSSVTNRSNEAIELSENVYRLDVDNVASLGSEPLAPNISAYRFGIEFELAQVNLPNSPIKRYSKNWESVAESIYFSSDFGSQLEKSRFFEKDIDNLISNISNPLEKTIRIFEYVKNRMNWNGVYGAYAENGVSKAYDDQSGNVADINLMLVSMLKYANIDSAPILLSTKSNGVPLFPTLSGFDFVIAAANIGGNTILLDGTDKMGVPNQLRPELINWYGRLVQEDGTSETIGLDPEKAIHQVIINASINPEIDVVAQVKSRYSGHWANKFRYQLTNRTLEDQNKALSDHHSIDNLKNLEFSELSDIYKPLGINYDVILEDDIEDMESKLYVTPGLFLTMDHNFLKADTRLLPIDFEFPQEENYIIKIKIPDGYKVNSLPESISLNTAEGIGSYKYQVSENFGNLQIAITRTINKFLVSSSYYGDLKSFYDIIIEKEAEKIVLSKVQD</sequence>
<dbReference type="OrthoDB" id="98874at2"/>
<protein>
    <submittedName>
        <fullName evidence="2">DUF3857 domain-containing protein</fullName>
    </submittedName>
</protein>
<feature type="domain" description="DUF3857" evidence="1">
    <location>
        <begin position="69"/>
        <end position="184"/>
    </location>
</feature>
<dbReference type="Gene3D" id="3.10.620.30">
    <property type="match status" value="1"/>
</dbReference>
<dbReference type="RefSeq" id="WP_121918237.1">
    <property type="nucleotide sequence ID" value="NZ_REFV01000015.1"/>
</dbReference>
<evidence type="ECO:0000313" key="2">
    <source>
        <dbReference type="EMBL" id="RMB56616.1"/>
    </source>
</evidence>
<gene>
    <name evidence="2" type="ORF">EAX61_13505</name>
</gene>
<dbReference type="Gene3D" id="2.60.40.3140">
    <property type="match status" value="1"/>
</dbReference>
<evidence type="ECO:0000259" key="1">
    <source>
        <dbReference type="Pfam" id="PF12969"/>
    </source>
</evidence>
<dbReference type="InterPro" id="IPR024618">
    <property type="entry name" value="DUF3857"/>
</dbReference>
<organism evidence="2 3">
    <name type="scientific">Dokdonia sinensis</name>
    <dbReference type="NCBI Taxonomy" id="2479847"/>
    <lineage>
        <taxon>Bacteria</taxon>
        <taxon>Pseudomonadati</taxon>
        <taxon>Bacteroidota</taxon>
        <taxon>Flavobacteriia</taxon>
        <taxon>Flavobacteriales</taxon>
        <taxon>Flavobacteriaceae</taxon>
        <taxon>Dokdonia</taxon>
    </lineage>
</organism>
<accession>A0A3M0GH15</accession>
<proteinExistence type="predicted"/>